<evidence type="ECO:0000256" key="1">
    <source>
        <dbReference type="SAM" id="MobiDB-lite"/>
    </source>
</evidence>
<protein>
    <submittedName>
        <fullName evidence="2">Uncharacterized protein</fullName>
    </submittedName>
</protein>
<sequence>MLVVMHTTFLIMRGAGAACSILIPVACELNIDYSIRIPQQFAINAAMSPFPQSPVSRPCTKPDTPHQEITQPIE</sequence>
<evidence type="ECO:0000313" key="3">
    <source>
        <dbReference type="Proteomes" id="UP000192491"/>
    </source>
</evidence>
<dbReference type="AlphaFoldDB" id="A0A1Y1QHC4"/>
<feature type="region of interest" description="Disordered" evidence="1">
    <location>
        <begin position="53"/>
        <end position="74"/>
    </location>
</feature>
<name>A0A1Y1QHC4_9GAMM</name>
<accession>A0A1Y1QHC4</accession>
<organism evidence="2 3">
    <name type="scientific">Thiothrix lacustris</name>
    <dbReference type="NCBI Taxonomy" id="525917"/>
    <lineage>
        <taxon>Bacteria</taxon>
        <taxon>Pseudomonadati</taxon>
        <taxon>Pseudomonadota</taxon>
        <taxon>Gammaproteobacteria</taxon>
        <taxon>Thiotrichales</taxon>
        <taxon>Thiotrichaceae</taxon>
        <taxon>Thiothrix</taxon>
    </lineage>
</organism>
<proteinExistence type="predicted"/>
<gene>
    <name evidence="2" type="ORF">BWK73_32625</name>
</gene>
<evidence type="ECO:0000313" key="2">
    <source>
        <dbReference type="EMBL" id="OQX05797.1"/>
    </source>
</evidence>
<reference evidence="2 3" key="1">
    <citation type="submission" date="2017-01" db="EMBL/GenBank/DDBJ databases">
        <title>Novel large sulfur bacteria in the metagenomes of groundwater-fed chemosynthetic microbial mats in the Lake Huron basin.</title>
        <authorList>
            <person name="Sharrar A.M."/>
            <person name="Flood B.E."/>
            <person name="Bailey J.V."/>
            <person name="Jones D.S."/>
            <person name="Biddanda B."/>
            <person name="Ruberg S.A."/>
            <person name="Marcus D.N."/>
            <person name="Dick G.J."/>
        </authorList>
    </citation>
    <scope>NUCLEOTIDE SEQUENCE [LARGE SCALE GENOMIC DNA]</scope>
    <source>
        <strain evidence="2">A8</strain>
    </source>
</reference>
<comment type="caution">
    <text evidence="2">The sequence shown here is derived from an EMBL/GenBank/DDBJ whole genome shotgun (WGS) entry which is preliminary data.</text>
</comment>
<dbReference type="Proteomes" id="UP000192491">
    <property type="component" value="Unassembled WGS sequence"/>
</dbReference>
<dbReference type="EMBL" id="MTEJ01000273">
    <property type="protein sequence ID" value="OQX05797.1"/>
    <property type="molecule type" value="Genomic_DNA"/>
</dbReference>